<dbReference type="SUPFAM" id="SSF57392">
    <property type="entry name" value="Defensin-like"/>
    <property type="match status" value="1"/>
</dbReference>
<evidence type="ECO:0000256" key="4">
    <source>
        <dbReference type="ARBA" id="ARBA00022940"/>
    </source>
</evidence>
<keyword evidence="7" id="KW-0732">Signal</keyword>
<comment type="subcellular location">
    <subcellularLocation>
        <location evidence="1">Secreted</location>
    </subcellularLocation>
</comment>
<name>A0A4W2I0W8_BOBOX</name>
<evidence type="ECO:0000256" key="5">
    <source>
        <dbReference type="ARBA" id="ARBA00023022"/>
    </source>
</evidence>
<protein>
    <recommendedName>
        <fullName evidence="8">Beta/alpha-defensin C-terminal domain-containing protein</fullName>
    </recommendedName>
</protein>
<keyword evidence="6" id="KW-1015">Disulfide bond</keyword>
<dbReference type="GO" id="GO:0060326">
    <property type="term" value="P:cell chemotaxis"/>
    <property type="evidence" value="ECO:0007669"/>
    <property type="project" value="TreeGrafter"/>
</dbReference>
<dbReference type="AlphaFoldDB" id="A0A4W2I0W8"/>
<dbReference type="InterPro" id="IPR001855">
    <property type="entry name" value="Defensin_beta-like"/>
</dbReference>
<evidence type="ECO:0000313" key="9">
    <source>
        <dbReference type="Ensembl" id="ENSBIXP00005035821.1"/>
    </source>
</evidence>
<evidence type="ECO:0000256" key="7">
    <source>
        <dbReference type="SAM" id="SignalP"/>
    </source>
</evidence>
<evidence type="ECO:0000256" key="6">
    <source>
        <dbReference type="ARBA" id="ARBA00023157"/>
    </source>
</evidence>
<keyword evidence="5" id="KW-0044">Antibiotic</keyword>
<accession>A0A4W2I0W8</accession>
<feature type="signal peptide" evidence="7">
    <location>
        <begin position="1"/>
        <end position="22"/>
    </location>
</feature>
<dbReference type="GO" id="GO:0031731">
    <property type="term" value="F:CCR6 chemokine receptor binding"/>
    <property type="evidence" value="ECO:0007669"/>
    <property type="project" value="TreeGrafter"/>
</dbReference>
<keyword evidence="3" id="KW-0929">Antimicrobial</keyword>
<dbReference type="SMART" id="SM00048">
    <property type="entry name" value="DEFSN"/>
    <property type="match status" value="1"/>
</dbReference>
<evidence type="ECO:0000256" key="1">
    <source>
        <dbReference type="ARBA" id="ARBA00004613"/>
    </source>
</evidence>
<dbReference type="Pfam" id="PF00711">
    <property type="entry name" value="Defensin_beta"/>
    <property type="match status" value="1"/>
</dbReference>
<evidence type="ECO:0000259" key="8">
    <source>
        <dbReference type="SMART" id="SM00048"/>
    </source>
</evidence>
<dbReference type="PANTHER" id="PTHR20515:SF2">
    <property type="entry name" value="DEFENSIN BETA 4A"/>
    <property type="match status" value="1"/>
</dbReference>
<keyword evidence="4" id="KW-0211">Defensin</keyword>
<evidence type="ECO:0000313" key="10">
    <source>
        <dbReference type="Proteomes" id="UP000429181"/>
    </source>
</evidence>
<dbReference type="GO" id="GO:0005615">
    <property type="term" value="C:extracellular space"/>
    <property type="evidence" value="ECO:0007669"/>
    <property type="project" value="TreeGrafter"/>
</dbReference>
<dbReference type="GeneTree" id="ENSGT00940000160995"/>
<dbReference type="GO" id="GO:0042742">
    <property type="term" value="P:defense response to bacterium"/>
    <property type="evidence" value="ECO:0007669"/>
    <property type="project" value="UniProtKB-KW"/>
</dbReference>
<dbReference type="Ensembl" id="ENSBIXT00005046411.1">
    <property type="protein sequence ID" value="ENSBIXP00005035821.1"/>
    <property type="gene ID" value="ENSBIXG00005017075.1"/>
</dbReference>
<feature type="chain" id="PRO_5021462564" description="Beta/alpha-defensin C-terminal domain-containing protein" evidence="7">
    <location>
        <begin position="23"/>
        <end position="63"/>
    </location>
</feature>
<reference evidence="9" key="2">
    <citation type="submission" date="2025-08" db="UniProtKB">
        <authorList>
            <consortium name="Ensembl"/>
        </authorList>
    </citation>
    <scope>IDENTIFICATION</scope>
</reference>
<reference evidence="9 10" key="1">
    <citation type="submission" date="2018-11" db="EMBL/GenBank/DDBJ databases">
        <title>Haplotype-resolved cattle genomes.</title>
        <authorList>
            <person name="Low W.Y."/>
            <person name="Tearle R."/>
            <person name="Bickhart D.M."/>
            <person name="Rosen B.D."/>
            <person name="Koren S."/>
            <person name="Rhie A."/>
            <person name="Hiendleder S."/>
            <person name="Phillippy A.M."/>
            <person name="Smith T.P.L."/>
            <person name="Williams J.L."/>
        </authorList>
    </citation>
    <scope>NUCLEOTIDE SEQUENCE [LARGE SCALE GENOMIC DNA]</scope>
</reference>
<evidence type="ECO:0000256" key="2">
    <source>
        <dbReference type="ARBA" id="ARBA00022525"/>
    </source>
</evidence>
<evidence type="ECO:0000256" key="3">
    <source>
        <dbReference type="ARBA" id="ARBA00022529"/>
    </source>
</evidence>
<dbReference type="Proteomes" id="UP000429181">
    <property type="component" value="Chromosome 27"/>
</dbReference>
<dbReference type="InterPro" id="IPR006080">
    <property type="entry name" value="Beta/alpha-defensin_C"/>
</dbReference>
<feature type="domain" description="Beta/alpha-defensin C-terminal" evidence="8">
    <location>
        <begin position="31"/>
        <end position="61"/>
    </location>
</feature>
<dbReference type="Gene3D" id="3.10.360.10">
    <property type="entry name" value="Antimicrobial Peptide, Beta-defensin 2, Chain A"/>
    <property type="match status" value="1"/>
</dbReference>
<organism evidence="9 10">
    <name type="scientific">Bos indicus x Bos taurus</name>
    <name type="common">Hybrid cattle</name>
    <dbReference type="NCBI Taxonomy" id="30522"/>
    <lineage>
        <taxon>Eukaryota</taxon>
        <taxon>Metazoa</taxon>
        <taxon>Chordata</taxon>
        <taxon>Craniata</taxon>
        <taxon>Vertebrata</taxon>
        <taxon>Euteleostomi</taxon>
        <taxon>Mammalia</taxon>
        <taxon>Eutheria</taxon>
        <taxon>Laurasiatheria</taxon>
        <taxon>Artiodactyla</taxon>
        <taxon>Ruminantia</taxon>
        <taxon>Pecora</taxon>
        <taxon>Bovidae</taxon>
        <taxon>Bovinae</taxon>
        <taxon>Bos</taxon>
    </lineage>
</organism>
<sequence>MRLHHLLLALLFLVLSSGSGFTQRVRNPQSCRWNMGVCIPFLCRVGMRQIGTCFGPRVPCCRR</sequence>
<dbReference type="FunFam" id="3.10.360.10:FF:000001">
    <property type="entry name" value="Beta-defensin 1"/>
    <property type="match status" value="1"/>
</dbReference>
<dbReference type="GO" id="GO:0042056">
    <property type="term" value="F:chemoattractant activity"/>
    <property type="evidence" value="ECO:0007669"/>
    <property type="project" value="TreeGrafter"/>
</dbReference>
<keyword evidence="2" id="KW-0964">Secreted</keyword>
<proteinExistence type="predicted"/>
<dbReference type="PANTHER" id="PTHR20515">
    <property type="entry name" value="BETA-DEFENSIN"/>
    <property type="match status" value="1"/>
</dbReference>